<dbReference type="InterPro" id="IPR038765">
    <property type="entry name" value="Papain-like_cys_pep_sf"/>
</dbReference>
<dbReference type="Proteomes" id="UP000298416">
    <property type="component" value="Unassembled WGS sequence"/>
</dbReference>
<gene>
    <name evidence="2" type="ORF">SASPL_118147</name>
</gene>
<evidence type="ECO:0000256" key="1">
    <source>
        <dbReference type="SAM" id="MobiDB-lite"/>
    </source>
</evidence>
<keyword evidence="3" id="KW-1185">Reference proteome</keyword>
<dbReference type="PANTHER" id="PTHR34835">
    <property type="entry name" value="OS07G0283600 PROTEIN-RELATED"/>
    <property type="match status" value="1"/>
</dbReference>
<name>A0A8X8XW75_SALSN</name>
<dbReference type="SUPFAM" id="SSF54001">
    <property type="entry name" value="Cysteine proteinases"/>
    <property type="match status" value="1"/>
</dbReference>
<protein>
    <submittedName>
        <fullName evidence="2">Uncharacterized protein</fullName>
    </submittedName>
</protein>
<accession>A0A8X8XW75</accession>
<reference evidence="2" key="2">
    <citation type="submission" date="2020-08" db="EMBL/GenBank/DDBJ databases">
        <title>Plant Genome Project.</title>
        <authorList>
            <person name="Zhang R.-G."/>
        </authorList>
    </citation>
    <scope>NUCLEOTIDE SEQUENCE</scope>
    <source>
        <strain evidence="2">Huo1</strain>
        <tissue evidence="2">Leaf</tissue>
    </source>
</reference>
<organism evidence="2">
    <name type="scientific">Salvia splendens</name>
    <name type="common">Scarlet sage</name>
    <dbReference type="NCBI Taxonomy" id="180675"/>
    <lineage>
        <taxon>Eukaryota</taxon>
        <taxon>Viridiplantae</taxon>
        <taxon>Streptophyta</taxon>
        <taxon>Embryophyta</taxon>
        <taxon>Tracheophyta</taxon>
        <taxon>Spermatophyta</taxon>
        <taxon>Magnoliopsida</taxon>
        <taxon>eudicotyledons</taxon>
        <taxon>Gunneridae</taxon>
        <taxon>Pentapetalae</taxon>
        <taxon>asterids</taxon>
        <taxon>lamiids</taxon>
        <taxon>Lamiales</taxon>
        <taxon>Lamiaceae</taxon>
        <taxon>Nepetoideae</taxon>
        <taxon>Mentheae</taxon>
        <taxon>Salviinae</taxon>
        <taxon>Salvia</taxon>
        <taxon>Salvia subgen. Calosphace</taxon>
        <taxon>core Calosphace</taxon>
    </lineage>
</organism>
<evidence type="ECO:0000313" key="3">
    <source>
        <dbReference type="Proteomes" id="UP000298416"/>
    </source>
</evidence>
<feature type="compositionally biased region" description="Basic and acidic residues" evidence="1">
    <location>
        <begin position="313"/>
        <end position="334"/>
    </location>
</feature>
<reference evidence="2" key="1">
    <citation type="submission" date="2018-01" db="EMBL/GenBank/DDBJ databases">
        <authorList>
            <person name="Mao J.F."/>
        </authorList>
    </citation>
    <scope>NUCLEOTIDE SEQUENCE</scope>
    <source>
        <strain evidence="2">Huo1</strain>
        <tissue evidence="2">Leaf</tissue>
    </source>
</reference>
<evidence type="ECO:0000313" key="2">
    <source>
        <dbReference type="EMBL" id="KAG6421590.1"/>
    </source>
</evidence>
<dbReference type="PANTHER" id="PTHR34835:SF90">
    <property type="entry name" value="AMINOTRANSFERASE-LIKE PLANT MOBILE DOMAIN-CONTAINING PROTEIN"/>
    <property type="match status" value="1"/>
</dbReference>
<sequence>MGFDSVLHYRIEYIPSRLAFSLLKSFDEEKCKIKLYNGKKILITEEEVELVYGFPKGDITYCREKWKSNAPFMRELAEQCDTKPGNVNHKAVEQLMLADHEGGPQFKRLFLVLLESALIEPSTCGMIKSKIGEIIDDLDNVRNINWCSYTISVLKFAMGNWSKTEKNAFAGPLPFLMINDGRTILVRVLKEASSQIKNNDLLRFIRDISRSAIRSQKSPVASVSDTFLHLSQSYNIDNDVAVDNWKVVFDSIRNDEKANETIEHLNEFPTFRLGDFPDKFINLESNIVELIFEQAVEQRNKNNLLTSPVGDPEEVRQSVEEDEQRKENMICDDHNESNSLISTAILGSPRTASPSLQQQEVNASEHDNTLTSLIGSKNRGSELEIQEEVEADRELRTQDALHILSKVCGDCEINNNEEAIKATNTIVDIINEQVFFPVFTSGYYYLVVFWMKINKIEIIDSVKPPKDKDPLEKYNLDVGILKDMFEAYFKVKNISELSENIKKSPYKVVPLDWATSSNKEDSGIYLMRHMETLAEREGNGIFAFFHVAQRFYRYSEEDITKRCLHQGATRSVWI</sequence>
<proteinExistence type="predicted"/>
<dbReference type="EMBL" id="PNBA02000006">
    <property type="protein sequence ID" value="KAG6421590.1"/>
    <property type="molecule type" value="Genomic_DNA"/>
</dbReference>
<dbReference type="AlphaFoldDB" id="A0A8X8XW75"/>
<comment type="caution">
    <text evidence="2">The sequence shown here is derived from an EMBL/GenBank/DDBJ whole genome shotgun (WGS) entry which is preliminary data.</text>
</comment>
<feature type="region of interest" description="Disordered" evidence="1">
    <location>
        <begin position="303"/>
        <end position="334"/>
    </location>
</feature>
<dbReference type="Gene3D" id="3.40.395.10">
    <property type="entry name" value="Adenoviral Proteinase, Chain A"/>
    <property type="match status" value="1"/>
</dbReference>